<sequence>MAESVIELIVRDHRAMLRLCGRLRNGEEGRRSALGELDELARAHFRAVEHYVHPLVSRELSDQEPGAGQIAAIDLRAERLLALLARGTAGPDSDRVADGVVDAITEHIRSEEAEVLPALSGAVAPERLEALGELYRADRVPRPEAVPGFAAPPGR</sequence>
<dbReference type="Gene3D" id="1.20.120.520">
    <property type="entry name" value="nmb1532 protein domain like"/>
    <property type="match status" value="1"/>
</dbReference>
<evidence type="ECO:0000313" key="3">
    <source>
        <dbReference type="Proteomes" id="UP001501752"/>
    </source>
</evidence>
<accession>A0ABP9ENU3</accession>
<gene>
    <name evidence="2" type="ORF">GCM10023235_75450</name>
</gene>
<evidence type="ECO:0000313" key="2">
    <source>
        <dbReference type="EMBL" id="GAA4883701.1"/>
    </source>
</evidence>
<comment type="caution">
    <text evidence="2">The sequence shown here is derived from an EMBL/GenBank/DDBJ whole genome shotgun (WGS) entry which is preliminary data.</text>
</comment>
<protein>
    <recommendedName>
        <fullName evidence="1">Hemerythrin-like domain-containing protein</fullName>
    </recommendedName>
</protein>
<dbReference type="RefSeq" id="WP_345701430.1">
    <property type="nucleotide sequence ID" value="NZ_BAABIS010000001.1"/>
</dbReference>
<keyword evidence="3" id="KW-1185">Reference proteome</keyword>
<proteinExistence type="predicted"/>
<name>A0ABP9ENU3_9ACTN</name>
<organism evidence="2 3">
    <name type="scientific">Kitasatospora terrestris</name>
    <dbReference type="NCBI Taxonomy" id="258051"/>
    <lineage>
        <taxon>Bacteria</taxon>
        <taxon>Bacillati</taxon>
        <taxon>Actinomycetota</taxon>
        <taxon>Actinomycetes</taxon>
        <taxon>Kitasatosporales</taxon>
        <taxon>Streptomycetaceae</taxon>
        <taxon>Kitasatospora</taxon>
    </lineage>
</organism>
<dbReference type="InterPro" id="IPR012312">
    <property type="entry name" value="Hemerythrin-like"/>
</dbReference>
<dbReference type="Proteomes" id="UP001501752">
    <property type="component" value="Unassembled WGS sequence"/>
</dbReference>
<evidence type="ECO:0000259" key="1">
    <source>
        <dbReference type="Pfam" id="PF01814"/>
    </source>
</evidence>
<feature type="domain" description="Hemerythrin-like" evidence="1">
    <location>
        <begin position="5"/>
        <end position="119"/>
    </location>
</feature>
<reference evidence="3" key="1">
    <citation type="journal article" date="2019" name="Int. J. Syst. Evol. Microbiol.">
        <title>The Global Catalogue of Microorganisms (GCM) 10K type strain sequencing project: providing services to taxonomists for standard genome sequencing and annotation.</title>
        <authorList>
            <consortium name="The Broad Institute Genomics Platform"/>
            <consortium name="The Broad Institute Genome Sequencing Center for Infectious Disease"/>
            <person name="Wu L."/>
            <person name="Ma J."/>
        </authorList>
    </citation>
    <scope>NUCLEOTIDE SEQUENCE [LARGE SCALE GENOMIC DNA]</scope>
    <source>
        <strain evidence="3">JCM 13006</strain>
    </source>
</reference>
<dbReference type="Pfam" id="PF01814">
    <property type="entry name" value="Hemerythrin"/>
    <property type="match status" value="1"/>
</dbReference>
<dbReference type="EMBL" id="BAABIS010000001">
    <property type="protein sequence ID" value="GAA4883701.1"/>
    <property type="molecule type" value="Genomic_DNA"/>
</dbReference>